<evidence type="ECO:0000313" key="2">
    <source>
        <dbReference type="EMBL" id="MPM15680.1"/>
    </source>
</evidence>
<organism evidence="2">
    <name type="scientific">bioreactor metagenome</name>
    <dbReference type="NCBI Taxonomy" id="1076179"/>
    <lineage>
        <taxon>unclassified sequences</taxon>
        <taxon>metagenomes</taxon>
        <taxon>ecological metagenomes</taxon>
    </lineage>
</organism>
<dbReference type="Gene3D" id="3.40.930.10">
    <property type="entry name" value="Mannitol-specific EII, Chain A"/>
    <property type="match status" value="1"/>
</dbReference>
<dbReference type="CDD" id="cd00211">
    <property type="entry name" value="PTS_IIA_fru"/>
    <property type="match status" value="1"/>
</dbReference>
<feature type="domain" description="PTS EIIA type-2" evidence="1">
    <location>
        <begin position="1"/>
        <end position="146"/>
    </location>
</feature>
<dbReference type="AlphaFoldDB" id="A0A644XHJ1"/>
<dbReference type="SUPFAM" id="SSF55804">
    <property type="entry name" value="Phoshotransferase/anion transport protein"/>
    <property type="match status" value="1"/>
</dbReference>
<gene>
    <name evidence="2" type="primary">gatA_16</name>
    <name evidence="2" type="ORF">SDC9_62051</name>
</gene>
<protein>
    <submittedName>
        <fullName evidence="2">PTS system galactitol-specific EIIA component</fullName>
    </submittedName>
</protein>
<dbReference type="PROSITE" id="PS51094">
    <property type="entry name" value="PTS_EIIA_TYPE_2"/>
    <property type="match status" value="1"/>
</dbReference>
<dbReference type="InterPro" id="IPR016152">
    <property type="entry name" value="PTrfase/Anion_transptr"/>
</dbReference>
<dbReference type="InterPro" id="IPR002178">
    <property type="entry name" value="PTS_EIIA_type-2_dom"/>
</dbReference>
<proteinExistence type="predicted"/>
<reference evidence="2" key="1">
    <citation type="submission" date="2019-08" db="EMBL/GenBank/DDBJ databases">
        <authorList>
            <person name="Kucharzyk K."/>
            <person name="Murdoch R.W."/>
            <person name="Higgins S."/>
            <person name="Loffler F."/>
        </authorList>
    </citation>
    <scope>NUCLEOTIDE SEQUENCE</scope>
</reference>
<dbReference type="PANTHER" id="PTHR47738:SF3">
    <property type="entry name" value="PHOSPHOTRANSFERASE SYSTEM MANNITOL_FRUCTOSE-SPECIFIC IIA DOMAIN CONTAINING PROTEIN"/>
    <property type="match status" value="1"/>
</dbReference>
<sequence length="148" mass="16518">MSHSTLIYRDLNFSNSSEILSFLADNLKVEGFAKEGYKEAILKREVEYPTGLPAAIKIAIPHCDHTLVNESAIAMGVLNNPVDFQAMDDPSITLDVQIVIMLALNEPHGHIEMLQKIISLIQNTEDLKKIIEAKSDEAVLEVIKKYLD</sequence>
<accession>A0A644XHJ1</accession>
<dbReference type="Pfam" id="PF00359">
    <property type="entry name" value="PTS_EIIA_2"/>
    <property type="match status" value="1"/>
</dbReference>
<comment type="caution">
    <text evidence="2">The sequence shown here is derived from an EMBL/GenBank/DDBJ whole genome shotgun (WGS) entry which is preliminary data.</text>
</comment>
<dbReference type="PANTHER" id="PTHR47738">
    <property type="entry name" value="PTS SYSTEM FRUCTOSE-LIKE EIIA COMPONENT-RELATED"/>
    <property type="match status" value="1"/>
</dbReference>
<dbReference type="EMBL" id="VSSQ01002483">
    <property type="protein sequence ID" value="MPM15680.1"/>
    <property type="molecule type" value="Genomic_DNA"/>
</dbReference>
<name>A0A644XHJ1_9ZZZZ</name>
<dbReference type="InterPro" id="IPR051541">
    <property type="entry name" value="PTS_SugarTrans_NitroReg"/>
</dbReference>
<evidence type="ECO:0000259" key="1">
    <source>
        <dbReference type="PROSITE" id="PS51094"/>
    </source>
</evidence>